<comment type="caution">
    <text evidence="1">The sequence shown here is derived from an EMBL/GenBank/DDBJ whole genome shotgun (WGS) entry which is preliminary data.</text>
</comment>
<proteinExistence type="predicted"/>
<evidence type="ECO:0000313" key="2">
    <source>
        <dbReference type="Proteomes" id="UP000273828"/>
    </source>
</evidence>
<accession>A0A3N6LPM9</accession>
<evidence type="ECO:0008006" key="3">
    <source>
        <dbReference type="Google" id="ProtNLM"/>
    </source>
</evidence>
<dbReference type="RefSeq" id="WP_124178525.1">
    <property type="nucleotide sequence ID" value="NZ_REFY01000004.1"/>
</dbReference>
<keyword evidence="2" id="KW-1185">Reference proteome</keyword>
<reference evidence="1 2" key="1">
    <citation type="submission" date="2018-10" db="EMBL/GenBank/DDBJ databases">
        <title>Natrarchaeobius chitinivorans gen. nov., sp. nov., and Natrarchaeobius haloalkaliphilus sp. nov., alkaliphilic, chitin-utilizing haloarchaea from hypersaline alkaline lakes.</title>
        <authorList>
            <person name="Sorokin D.Y."/>
            <person name="Elcheninov A.G."/>
            <person name="Kostrikina N.A."/>
            <person name="Bale N.J."/>
            <person name="Sinninghe Damste J.S."/>
            <person name="Khijniak T.V."/>
            <person name="Kublanov I.V."/>
            <person name="Toshchakov S.V."/>
        </authorList>
    </citation>
    <scope>NUCLEOTIDE SEQUENCE [LARGE SCALE GENOMIC DNA]</scope>
    <source>
        <strain evidence="1 2">AArcht-Sl</strain>
    </source>
</reference>
<name>A0A3N6LPM9_9EURY</name>
<gene>
    <name evidence="1" type="ORF">EA462_10560</name>
</gene>
<dbReference type="AlphaFoldDB" id="A0A3N6LPM9"/>
<dbReference type="EMBL" id="REFY01000004">
    <property type="protein sequence ID" value="RQG88834.1"/>
    <property type="molecule type" value="Genomic_DNA"/>
</dbReference>
<organism evidence="1 2">
    <name type="scientific">Natrarchaeobius halalkaliphilus</name>
    <dbReference type="NCBI Taxonomy" id="1679091"/>
    <lineage>
        <taxon>Archaea</taxon>
        <taxon>Methanobacteriati</taxon>
        <taxon>Methanobacteriota</taxon>
        <taxon>Stenosarchaea group</taxon>
        <taxon>Halobacteria</taxon>
        <taxon>Halobacteriales</taxon>
        <taxon>Natrialbaceae</taxon>
        <taxon>Natrarchaeobius</taxon>
    </lineage>
</organism>
<dbReference type="Proteomes" id="UP000273828">
    <property type="component" value="Unassembled WGS sequence"/>
</dbReference>
<dbReference type="OrthoDB" id="192593at2157"/>
<sequence>MTVTIEVPPRYARLVRKKAKERNQSFEEYEDWDNQSNTWGVDPESRHMIGLMGEMAFAIYADLQINTEVLGWSDEGVDFEISIEGIERTVDIKTSQKEPYALPVKKSRVNSDYYVLAHLQDTTVTFLGAATKEMVLDRDPKKSKFGHYNYQVPVSELNPLPDSESIVSV</sequence>
<protein>
    <recommendedName>
        <fullName evidence="3">PD(D/E)XK endonuclease domain-containing protein</fullName>
    </recommendedName>
</protein>
<evidence type="ECO:0000313" key="1">
    <source>
        <dbReference type="EMBL" id="RQG88834.1"/>
    </source>
</evidence>